<dbReference type="InterPro" id="IPR022398">
    <property type="entry name" value="Peptidase_S8_His-AS"/>
</dbReference>
<keyword evidence="15" id="KW-1185">Reference proteome</keyword>
<evidence type="ECO:0000313" key="11">
    <source>
        <dbReference type="EMBL" id="CAF0796754.1"/>
    </source>
</evidence>
<keyword evidence="4 7" id="KW-0378">Hydrolase</keyword>
<dbReference type="Gene3D" id="3.30.70.850">
    <property type="entry name" value="Peptidase S8, pro-domain"/>
    <property type="match status" value="1"/>
</dbReference>
<dbReference type="EMBL" id="CAJOBA010039733">
    <property type="protein sequence ID" value="CAF4082410.1"/>
    <property type="molecule type" value="Genomic_DNA"/>
</dbReference>
<dbReference type="Gene3D" id="2.60.120.260">
    <property type="entry name" value="Galactose-binding domain-like"/>
    <property type="match status" value="1"/>
</dbReference>
<evidence type="ECO:0000313" key="14">
    <source>
        <dbReference type="EMBL" id="CAF4082410.1"/>
    </source>
</evidence>
<dbReference type="InterPro" id="IPR023828">
    <property type="entry name" value="Peptidase_S8_Ser-AS"/>
</dbReference>
<dbReference type="InterPro" id="IPR034182">
    <property type="entry name" value="Kexin/furin"/>
</dbReference>
<dbReference type="EMBL" id="CAJNOK010018171">
    <property type="protein sequence ID" value="CAF1277295.1"/>
    <property type="molecule type" value="Genomic_DNA"/>
</dbReference>
<dbReference type="InterPro" id="IPR008979">
    <property type="entry name" value="Galactose-bd-like_sf"/>
</dbReference>
<feature type="compositionally biased region" description="Basic and acidic residues" evidence="8">
    <location>
        <begin position="239"/>
        <end position="257"/>
    </location>
</feature>
<dbReference type="EMBL" id="CAJOBC010000398">
    <property type="protein sequence ID" value="CAF3581430.1"/>
    <property type="molecule type" value="Genomic_DNA"/>
</dbReference>
<dbReference type="SUPFAM" id="SSF52743">
    <property type="entry name" value="Subtilisin-like"/>
    <property type="match status" value="1"/>
</dbReference>
<dbReference type="Gene3D" id="3.40.50.200">
    <property type="entry name" value="Peptidase S8/S53 domain"/>
    <property type="match status" value="1"/>
</dbReference>
<dbReference type="Pfam" id="PF00082">
    <property type="entry name" value="Peptidase_S8"/>
    <property type="match status" value="2"/>
</dbReference>
<keyword evidence="5 7" id="KW-0720">Serine protease</keyword>
<feature type="region of interest" description="Disordered" evidence="8">
    <location>
        <begin position="107"/>
        <end position="128"/>
    </location>
</feature>
<keyword evidence="3 9" id="KW-0732">Signal</keyword>
<dbReference type="OrthoDB" id="300641at2759"/>
<dbReference type="PROSITE" id="PS51892">
    <property type="entry name" value="SUBTILASE"/>
    <property type="match status" value="1"/>
</dbReference>
<keyword evidence="1 7" id="KW-0645">Protease</keyword>
<organism evidence="11 15">
    <name type="scientific">Didymodactylos carnosus</name>
    <dbReference type="NCBI Taxonomy" id="1234261"/>
    <lineage>
        <taxon>Eukaryota</taxon>
        <taxon>Metazoa</taxon>
        <taxon>Spiralia</taxon>
        <taxon>Gnathifera</taxon>
        <taxon>Rotifera</taxon>
        <taxon>Eurotatoria</taxon>
        <taxon>Bdelloidea</taxon>
        <taxon>Philodinida</taxon>
        <taxon>Philodinidae</taxon>
        <taxon>Didymodactylos</taxon>
    </lineage>
</organism>
<dbReference type="GO" id="GO:0004252">
    <property type="term" value="F:serine-type endopeptidase activity"/>
    <property type="evidence" value="ECO:0007669"/>
    <property type="project" value="UniProtKB-UniRule"/>
</dbReference>
<evidence type="ECO:0000256" key="5">
    <source>
        <dbReference type="ARBA" id="ARBA00022825"/>
    </source>
</evidence>
<proteinExistence type="inferred from homology"/>
<evidence type="ECO:0000256" key="2">
    <source>
        <dbReference type="ARBA" id="ARBA00022685"/>
    </source>
</evidence>
<evidence type="ECO:0000256" key="1">
    <source>
        <dbReference type="ARBA" id="ARBA00022670"/>
    </source>
</evidence>
<evidence type="ECO:0000256" key="3">
    <source>
        <dbReference type="ARBA" id="ARBA00022729"/>
    </source>
</evidence>
<dbReference type="EMBL" id="CAJNOQ010000398">
    <property type="protein sequence ID" value="CAF0796754.1"/>
    <property type="molecule type" value="Genomic_DNA"/>
</dbReference>
<feature type="chain" id="PRO_5035597502" description="P/Homo B domain-containing protein" evidence="9">
    <location>
        <begin position="19"/>
        <end position="604"/>
    </location>
</feature>
<dbReference type="PANTHER" id="PTHR42884">
    <property type="entry name" value="PROPROTEIN CONVERTASE SUBTILISIN/KEXIN-RELATED"/>
    <property type="match status" value="1"/>
</dbReference>
<dbReference type="InterPro" id="IPR036852">
    <property type="entry name" value="Peptidase_S8/S53_dom_sf"/>
</dbReference>
<dbReference type="PROSITE" id="PS00138">
    <property type="entry name" value="SUBTILASE_SER"/>
    <property type="match status" value="1"/>
</dbReference>
<dbReference type="Proteomes" id="UP000663829">
    <property type="component" value="Unassembled WGS sequence"/>
</dbReference>
<dbReference type="PRINTS" id="PR00723">
    <property type="entry name" value="SUBTILISIN"/>
</dbReference>
<keyword evidence="2" id="KW-0165">Cleavage on pair of basic residues</keyword>
<dbReference type="InterPro" id="IPR000209">
    <property type="entry name" value="Peptidase_S8/S53_dom"/>
</dbReference>
<sequence length="604" mass="68545">MFITVLFCLFLYFHHISSNDRQHFYREVAVYFKGSKENLAYIIRILGYDLLDEIPSGSSYFILQKRSIHKRSLSSNRQLFSELKRHFNYVQFQHSILRVKRDYVDRSTSRENQRRRREHHSNVKRSKSILLQRNLDTPSQNNNNIQLRDNEKITLQVTEKLMKIKSNSAAVPRFDDPEYQKMWYLNDQTDRKALDMNIPAAWDLGVSGKGITVTITDDGIEYTHPDLKNNYDPLSSTDINDRDSDPMPRYDETNENKHGTRCAGEVAAVANNKFCMVGVAYKALVGDGRITDRTEAESIGFNQQHINIVSASWGPDDDGRTVDGPGRLCSAAFQNGILYGRNGKGQIYVWAAGNGGRDIDNCNCDGYTNSPLTMSVSSATEHGTSASAPLAAAIVALVLEANPDLTWRDMQYIVILTARPLTLRGDWKTNGIGLNVSNAFGFGMMNAEQMVRKARQWKSVPKRRHCIVETDTKNEKISPLSKIITQICTKACRNTKGEINYLEHVEAALTIECKRRGDIMIFLTSPHGTNSTLLDLRRLDDSDKGFTQWPFMTVHNWGEQPQGCWKLEIANTGMGEAELNYFTLYLHGVKPKDPLNYKETEDAV</sequence>
<dbReference type="AlphaFoldDB" id="A0A813SLD5"/>
<comment type="similarity">
    <text evidence="7">Belongs to the peptidase S8 family.</text>
</comment>
<feature type="compositionally biased region" description="Basic residues" evidence="8">
    <location>
        <begin position="113"/>
        <end position="127"/>
    </location>
</feature>
<dbReference type="CDD" id="cd04059">
    <property type="entry name" value="Peptidases_S8_Protein_convertases_Kexins_Furin-like"/>
    <property type="match status" value="1"/>
</dbReference>
<feature type="domain" description="P/Homo B" evidence="10">
    <location>
        <begin position="459"/>
        <end position="592"/>
    </location>
</feature>
<evidence type="ECO:0000256" key="9">
    <source>
        <dbReference type="SAM" id="SignalP"/>
    </source>
</evidence>
<evidence type="ECO:0000256" key="7">
    <source>
        <dbReference type="PROSITE-ProRule" id="PRU01240"/>
    </source>
</evidence>
<evidence type="ECO:0000313" key="13">
    <source>
        <dbReference type="EMBL" id="CAF3581430.1"/>
    </source>
</evidence>
<dbReference type="GO" id="GO:0000139">
    <property type="term" value="C:Golgi membrane"/>
    <property type="evidence" value="ECO:0007669"/>
    <property type="project" value="TreeGrafter"/>
</dbReference>
<feature type="signal peptide" evidence="9">
    <location>
        <begin position="1"/>
        <end position="18"/>
    </location>
</feature>
<dbReference type="InterPro" id="IPR015500">
    <property type="entry name" value="Peptidase_S8_subtilisin-rel"/>
</dbReference>
<gene>
    <name evidence="11" type="ORF">GPM918_LOCUS3295</name>
    <name evidence="12" type="ORF">OVA965_LOCUS27474</name>
    <name evidence="13" type="ORF">SRO942_LOCUS3295</name>
    <name evidence="14" type="ORF">TMI583_LOCUS28219</name>
</gene>
<dbReference type="PROSITE" id="PS00137">
    <property type="entry name" value="SUBTILASE_HIS"/>
    <property type="match status" value="1"/>
</dbReference>
<evidence type="ECO:0000313" key="15">
    <source>
        <dbReference type="Proteomes" id="UP000663829"/>
    </source>
</evidence>
<evidence type="ECO:0000259" key="10">
    <source>
        <dbReference type="PROSITE" id="PS51829"/>
    </source>
</evidence>
<evidence type="ECO:0000313" key="12">
    <source>
        <dbReference type="EMBL" id="CAF1277295.1"/>
    </source>
</evidence>
<dbReference type="Proteomes" id="UP000677228">
    <property type="component" value="Unassembled WGS sequence"/>
</dbReference>
<dbReference type="Proteomes" id="UP000681722">
    <property type="component" value="Unassembled WGS sequence"/>
</dbReference>
<dbReference type="PANTHER" id="PTHR42884:SF3">
    <property type="entry name" value="FURIN-LIKE PROTEASE 1, ISOFORMS 1_1-X_2"/>
    <property type="match status" value="1"/>
</dbReference>
<dbReference type="GO" id="GO:0005802">
    <property type="term" value="C:trans-Golgi network"/>
    <property type="evidence" value="ECO:0007669"/>
    <property type="project" value="TreeGrafter"/>
</dbReference>
<feature type="region of interest" description="Disordered" evidence="8">
    <location>
        <begin position="222"/>
        <end position="257"/>
    </location>
</feature>
<feature type="active site" description="Charge relay system" evidence="6 7">
    <location>
        <position position="385"/>
    </location>
</feature>
<dbReference type="FunFam" id="2.60.120.260:FF:000020">
    <property type="entry name" value="neuroendocrine convertase 2"/>
    <property type="match status" value="1"/>
</dbReference>
<evidence type="ECO:0000256" key="8">
    <source>
        <dbReference type="SAM" id="MobiDB-lite"/>
    </source>
</evidence>
<comment type="caution">
    <text evidence="11">The sequence shown here is derived from an EMBL/GenBank/DDBJ whole genome shotgun (WGS) entry which is preliminary data.</text>
</comment>
<dbReference type="Proteomes" id="UP000682733">
    <property type="component" value="Unassembled WGS sequence"/>
</dbReference>
<accession>A0A813SLD5</accession>
<dbReference type="PROSITE" id="PS51829">
    <property type="entry name" value="P_HOMO_B"/>
    <property type="match status" value="1"/>
</dbReference>
<dbReference type="GO" id="GO:0016486">
    <property type="term" value="P:peptide hormone processing"/>
    <property type="evidence" value="ECO:0007669"/>
    <property type="project" value="TreeGrafter"/>
</dbReference>
<dbReference type="Pfam" id="PF01483">
    <property type="entry name" value="P_proprotein"/>
    <property type="match status" value="1"/>
</dbReference>
<dbReference type="InterPro" id="IPR002884">
    <property type="entry name" value="P_dom"/>
</dbReference>
<dbReference type="InterPro" id="IPR038466">
    <property type="entry name" value="S8_pro-domain_sf"/>
</dbReference>
<protein>
    <recommendedName>
        <fullName evidence="10">P/Homo B domain-containing protein</fullName>
    </recommendedName>
</protein>
<evidence type="ECO:0000256" key="6">
    <source>
        <dbReference type="PIRSR" id="PIRSR615500-1"/>
    </source>
</evidence>
<dbReference type="SUPFAM" id="SSF49785">
    <property type="entry name" value="Galactose-binding domain-like"/>
    <property type="match status" value="1"/>
</dbReference>
<name>A0A813SLD5_9BILA</name>
<evidence type="ECO:0000256" key="4">
    <source>
        <dbReference type="ARBA" id="ARBA00022801"/>
    </source>
</evidence>
<feature type="active site" description="Charge relay system" evidence="6 7">
    <location>
        <position position="217"/>
    </location>
</feature>
<reference evidence="11" key="1">
    <citation type="submission" date="2021-02" db="EMBL/GenBank/DDBJ databases">
        <authorList>
            <person name="Nowell W R."/>
        </authorList>
    </citation>
    <scope>NUCLEOTIDE SEQUENCE</scope>
</reference>
<feature type="active site" description="Charge relay system" evidence="6 7">
    <location>
        <position position="258"/>
    </location>
</feature>